<sequence>MSFRDNPPSINMTIVGFGQAGSRIADRFAAYKTRDGKPVYNCLALNSNDGDLEELRNIAPDNRISLKLGGLGKNPEKALQILEQNEQVKDNLKDFVTKKVRVQDTVVLFIAGLGGGTGTATILKAIEEFHEFYNLRLVKQALFKIKEQVGDADFKQNIRKYQLDAYNKVKDEFKKIGIIATIPVRSDGPDVLRQVNDFASRIWNMAKNPTKGIAFVQFPDNQMFYERFINERDSSSKNYRDFANSEISSIFHELNTATNGSGTSVIMDSNDFKRVVIEKEGCFVINKVQTNVKSISNTDDLTKLFVSSIESNNLHDPIALQETDDNGQTTFARVHHVGLLGIIPPELNKLGSSFIDNAKEEVSIKLPLQGTIFSGYLSENNNFNTTVYSFYKTDALPIRLSKGLVKEYEEFMAKQKQVTYKQDSIQQIAVANQENIDLDMDLTDFGITLEDLGITESQQNSSIDGDVDIENMDFSDIDPNNIN</sequence>
<keyword evidence="2" id="KW-0131">Cell cycle</keyword>
<dbReference type="RefSeq" id="WP_166153659.1">
    <property type="nucleotide sequence ID" value="NZ_JAAOIW010000011.1"/>
</dbReference>
<dbReference type="InterPro" id="IPR036525">
    <property type="entry name" value="Tubulin/FtsZ_GTPase_sf"/>
</dbReference>
<feature type="compositionally biased region" description="Acidic residues" evidence="1">
    <location>
        <begin position="465"/>
        <end position="476"/>
    </location>
</feature>
<dbReference type="SUPFAM" id="SSF52490">
    <property type="entry name" value="Tubulin nucleotide-binding domain-like"/>
    <property type="match status" value="1"/>
</dbReference>
<dbReference type="EMBL" id="JAAOIW010000011">
    <property type="protein sequence ID" value="NHN33363.1"/>
    <property type="molecule type" value="Genomic_DNA"/>
</dbReference>
<dbReference type="Gene3D" id="3.40.50.1440">
    <property type="entry name" value="Tubulin/FtsZ, GTPase domain"/>
    <property type="match status" value="2"/>
</dbReference>
<comment type="caution">
    <text evidence="2">The sequence shown here is derived from an EMBL/GenBank/DDBJ whole genome shotgun (WGS) entry which is preliminary data.</text>
</comment>
<keyword evidence="3" id="KW-1185">Reference proteome</keyword>
<feature type="region of interest" description="Disordered" evidence="1">
    <location>
        <begin position="459"/>
        <end position="483"/>
    </location>
</feature>
<evidence type="ECO:0000313" key="2">
    <source>
        <dbReference type="EMBL" id="NHN33363.1"/>
    </source>
</evidence>
<evidence type="ECO:0000256" key="1">
    <source>
        <dbReference type="SAM" id="MobiDB-lite"/>
    </source>
</evidence>
<dbReference type="GO" id="GO:0051301">
    <property type="term" value="P:cell division"/>
    <property type="evidence" value="ECO:0007669"/>
    <property type="project" value="UniProtKB-KW"/>
</dbReference>
<dbReference type="Proteomes" id="UP001165962">
    <property type="component" value="Unassembled WGS sequence"/>
</dbReference>
<accession>A0ABX0JCS6</accession>
<evidence type="ECO:0000313" key="3">
    <source>
        <dbReference type="Proteomes" id="UP001165962"/>
    </source>
</evidence>
<proteinExistence type="predicted"/>
<reference evidence="2" key="1">
    <citation type="submission" date="2020-03" db="EMBL/GenBank/DDBJ databases">
        <title>Draft sequencing of Paenibacilllus sp. S3N08.</title>
        <authorList>
            <person name="Kim D.-U."/>
        </authorList>
    </citation>
    <scope>NUCLEOTIDE SEQUENCE</scope>
    <source>
        <strain evidence="2">S3N08</strain>
    </source>
</reference>
<gene>
    <name evidence="2" type="ORF">G9U52_26480</name>
</gene>
<protein>
    <submittedName>
        <fullName evidence="2">Cell division protein FtsZ</fullName>
    </submittedName>
</protein>
<organism evidence="2 3">
    <name type="scientific">Paenibacillus agricola</name>
    <dbReference type="NCBI Taxonomy" id="2716264"/>
    <lineage>
        <taxon>Bacteria</taxon>
        <taxon>Bacillati</taxon>
        <taxon>Bacillota</taxon>
        <taxon>Bacilli</taxon>
        <taxon>Bacillales</taxon>
        <taxon>Paenibacillaceae</taxon>
        <taxon>Paenibacillus</taxon>
    </lineage>
</organism>
<keyword evidence="2" id="KW-0132">Cell division</keyword>
<name>A0ABX0JCS6_9BACL</name>